<dbReference type="Proteomes" id="UP001145114">
    <property type="component" value="Unassembled WGS sequence"/>
</dbReference>
<dbReference type="EMBL" id="JAMZIH010006489">
    <property type="protein sequence ID" value="KAJ1673864.1"/>
    <property type="molecule type" value="Genomic_DNA"/>
</dbReference>
<keyword evidence="2" id="KW-1185">Reference proteome</keyword>
<evidence type="ECO:0000313" key="2">
    <source>
        <dbReference type="Proteomes" id="UP001145114"/>
    </source>
</evidence>
<accession>A0ACC1HHS4</accession>
<sequence>YVPATGEPVIGIVAAKHAEGYRIDLGSAHQAVLPLLAFEGATKRNKPNLAVGAVVYARVSLANKDMEPEIECFNSNTGKSEGFGELEGGFTVRCSLAFCHRLLTSTTPILAALGEYIAFEVAVGLNGLVWVNAGKDSPQKTVLIANAIRNSEHLNRNECYQMVRELVSRL</sequence>
<evidence type="ECO:0000313" key="1">
    <source>
        <dbReference type="EMBL" id="KAJ1673864.1"/>
    </source>
</evidence>
<reference evidence="1" key="1">
    <citation type="submission" date="2022-06" db="EMBL/GenBank/DDBJ databases">
        <title>Phylogenomic reconstructions and comparative analyses of Kickxellomycotina fungi.</title>
        <authorList>
            <person name="Reynolds N.K."/>
            <person name="Stajich J.E."/>
            <person name="Barry K."/>
            <person name="Grigoriev I.V."/>
            <person name="Crous P."/>
            <person name="Smith M.E."/>
        </authorList>
    </citation>
    <scope>NUCLEOTIDE SEQUENCE</scope>
    <source>
        <strain evidence="1">RSA 2271</strain>
    </source>
</reference>
<gene>
    <name evidence="1" type="primary">RRP40_2</name>
    <name evidence="1" type="ORF">EV182_004414</name>
</gene>
<feature type="non-terminal residue" evidence="1">
    <location>
        <position position="1"/>
    </location>
</feature>
<comment type="caution">
    <text evidence="1">The sequence shown here is derived from an EMBL/GenBank/DDBJ whole genome shotgun (WGS) entry which is preliminary data.</text>
</comment>
<protein>
    <submittedName>
        <fullName evidence="1">Exosome non-catalytic core subunit rrp40</fullName>
    </submittedName>
</protein>
<organism evidence="1 2">
    <name type="scientific">Spiromyces aspiralis</name>
    <dbReference type="NCBI Taxonomy" id="68401"/>
    <lineage>
        <taxon>Eukaryota</taxon>
        <taxon>Fungi</taxon>
        <taxon>Fungi incertae sedis</taxon>
        <taxon>Zoopagomycota</taxon>
        <taxon>Kickxellomycotina</taxon>
        <taxon>Kickxellomycetes</taxon>
        <taxon>Kickxellales</taxon>
        <taxon>Kickxellaceae</taxon>
        <taxon>Spiromyces</taxon>
    </lineage>
</organism>
<proteinExistence type="predicted"/>
<name>A0ACC1HHS4_9FUNG</name>